<feature type="domain" description="Tetrapyrrole biosynthesis uroporphyrinogen III synthase" evidence="1">
    <location>
        <begin position="14"/>
        <end position="227"/>
    </location>
</feature>
<dbReference type="GO" id="GO:0004852">
    <property type="term" value="F:uroporphyrinogen-III synthase activity"/>
    <property type="evidence" value="ECO:0007669"/>
    <property type="project" value="InterPro"/>
</dbReference>
<dbReference type="CDD" id="cd06578">
    <property type="entry name" value="HemD"/>
    <property type="match status" value="1"/>
</dbReference>
<keyword evidence="2" id="KW-0489">Methyltransferase</keyword>
<protein>
    <submittedName>
        <fullName evidence="2">Uroporphyrinogen III methyltransferase</fullName>
    </submittedName>
</protein>
<evidence type="ECO:0000259" key="1">
    <source>
        <dbReference type="Pfam" id="PF02602"/>
    </source>
</evidence>
<name>A0A6S6QH97_9HYPH</name>
<organism evidence="2 3">
    <name type="scientific">Terrihabitans soli</name>
    <dbReference type="NCBI Taxonomy" id="708113"/>
    <lineage>
        <taxon>Bacteria</taxon>
        <taxon>Pseudomonadati</taxon>
        <taxon>Pseudomonadota</taxon>
        <taxon>Alphaproteobacteria</taxon>
        <taxon>Hyphomicrobiales</taxon>
        <taxon>Terrihabitans</taxon>
    </lineage>
</organism>
<dbReference type="Proteomes" id="UP000515317">
    <property type="component" value="Chromosome"/>
</dbReference>
<dbReference type="InterPro" id="IPR036108">
    <property type="entry name" value="4pyrrol_syn_uPrphyn_synt_sf"/>
</dbReference>
<dbReference type="AlphaFoldDB" id="A0A6S6QH97"/>
<dbReference type="GO" id="GO:0033014">
    <property type="term" value="P:tetrapyrrole biosynthetic process"/>
    <property type="evidence" value="ECO:0007669"/>
    <property type="project" value="InterPro"/>
</dbReference>
<dbReference type="Gene3D" id="3.40.50.10090">
    <property type="match status" value="2"/>
</dbReference>
<keyword evidence="3" id="KW-1185">Reference proteome</keyword>
<dbReference type="SUPFAM" id="SSF69618">
    <property type="entry name" value="HemD-like"/>
    <property type="match status" value="1"/>
</dbReference>
<dbReference type="InterPro" id="IPR003754">
    <property type="entry name" value="4pyrrol_synth_uPrphyn_synth"/>
</dbReference>
<dbReference type="KEGG" id="tso:IZ6_02490"/>
<reference evidence="2 3" key="1">
    <citation type="submission" date="2020-08" db="EMBL/GenBank/DDBJ databases">
        <title>Genome sequence of Rhizobiales bacterium strain IZ6.</title>
        <authorList>
            <person name="Nakai R."/>
            <person name="Naganuma T."/>
        </authorList>
    </citation>
    <scope>NUCLEOTIDE SEQUENCE [LARGE SCALE GENOMIC DNA]</scope>
    <source>
        <strain evidence="2 3">IZ6</strain>
    </source>
</reference>
<evidence type="ECO:0000313" key="3">
    <source>
        <dbReference type="Proteomes" id="UP000515317"/>
    </source>
</evidence>
<dbReference type="GO" id="GO:0032259">
    <property type="term" value="P:methylation"/>
    <property type="evidence" value="ECO:0007669"/>
    <property type="project" value="UniProtKB-KW"/>
</dbReference>
<keyword evidence="2" id="KW-0808">Transferase</keyword>
<dbReference type="Pfam" id="PF02602">
    <property type="entry name" value="HEM4"/>
    <property type="match status" value="1"/>
</dbReference>
<sequence length="231" mass="24440">MILLTRPQGAASGTKTRLEAQGRAVLLDPLLELSFFPPERLLGGAVPDALVVTSSNGARAIARHSELEKLAALPVWTVGSRTTAALRELGFSEPRGEAPDVGHLAALLAKEAPQSLLYLAAENRAAELSELLPMHKVRTEVVYRATPASALAPDTIAALRNGKITDVLHYSRRLAEYYVALADAAGLGSQSLTPRQLCLSEQVAAPLREAGAKSIRVAGTPKEDALIGLLD</sequence>
<gene>
    <name evidence="2" type="ORF">IZ6_02490</name>
</gene>
<dbReference type="EMBL" id="AP023361">
    <property type="protein sequence ID" value="BCJ89514.1"/>
    <property type="molecule type" value="Genomic_DNA"/>
</dbReference>
<evidence type="ECO:0000313" key="2">
    <source>
        <dbReference type="EMBL" id="BCJ89514.1"/>
    </source>
</evidence>
<dbReference type="RefSeq" id="WP_222876220.1">
    <property type="nucleotide sequence ID" value="NZ_AP023361.1"/>
</dbReference>
<accession>A0A6S6QH97</accession>
<dbReference type="GO" id="GO:0008168">
    <property type="term" value="F:methyltransferase activity"/>
    <property type="evidence" value="ECO:0007669"/>
    <property type="project" value="UniProtKB-KW"/>
</dbReference>
<proteinExistence type="predicted"/>